<feature type="compositionally biased region" description="Pro residues" evidence="1">
    <location>
        <begin position="409"/>
        <end position="420"/>
    </location>
</feature>
<name>A0A138ZZ06_GONPJ</name>
<dbReference type="AlphaFoldDB" id="A0A138ZZ06"/>
<feature type="region of interest" description="Disordered" evidence="1">
    <location>
        <begin position="115"/>
        <end position="155"/>
    </location>
</feature>
<feature type="region of interest" description="Disordered" evidence="1">
    <location>
        <begin position="175"/>
        <end position="250"/>
    </location>
</feature>
<dbReference type="Proteomes" id="UP000070544">
    <property type="component" value="Unassembled WGS sequence"/>
</dbReference>
<gene>
    <name evidence="2" type="ORF">M427DRAFT_38381</name>
</gene>
<feature type="compositionally biased region" description="Low complexity" evidence="1">
    <location>
        <begin position="185"/>
        <end position="198"/>
    </location>
</feature>
<feature type="region of interest" description="Disordered" evidence="1">
    <location>
        <begin position="376"/>
        <end position="439"/>
    </location>
</feature>
<evidence type="ECO:0000313" key="2">
    <source>
        <dbReference type="EMBL" id="KXS09739.1"/>
    </source>
</evidence>
<feature type="compositionally biased region" description="Polar residues" evidence="1">
    <location>
        <begin position="134"/>
        <end position="151"/>
    </location>
</feature>
<feature type="compositionally biased region" description="Low complexity" evidence="1">
    <location>
        <begin position="385"/>
        <end position="402"/>
    </location>
</feature>
<dbReference type="EMBL" id="KQ965850">
    <property type="protein sequence ID" value="KXS09739.1"/>
    <property type="molecule type" value="Genomic_DNA"/>
</dbReference>
<feature type="compositionally biased region" description="Low complexity" evidence="1">
    <location>
        <begin position="222"/>
        <end position="242"/>
    </location>
</feature>
<feature type="region of interest" description="Disordered" evidence="1">
    <location>
        <begin position="272"/>
        <end position="292"/>
    </location>
</feature>
<accession>A0A138ZZ06</accession>
<feature type="compositionally biased region" description="Low complexity" evidence="1">
    <location>
        <begin position="277"/>
        <end position="292"/>
    </location>
</feature>
<organism evidence="2 3">
    <name type="scientific">Gonapodya prolifera (strain JEL478)</name>
    <name type="common">Monoblepharis prolifera</name>
    <dbReference type="NCBI Taxonomy" id="1344416"/>
    <lineage>
        <taxon>Eukaryota</taxon>
        <taxon>Fungi</taxon>
        <taxon>Fungi incertae sedis</taxon>
        <taxon>Chytridiomycota</taxon>
        <taxon>Chytridiomycota incertae sedis</taxon>
        <taxon>Monoblepharidomycetes</taxon>
        <taxon>Monoblepharidales</taxon>
        <taxon>Gonapodyaceae</taxon>
        <taxon>Gonapodya</taxon>
    </lineage>
</organism>
<proteinExistence type="predicted"/>
<keyword evidence="3" id="KW-1185">Reference proteome</keyword>
<reference evidence="2 3" key="1">
    <citation type="journal article" date="2015" name="Genome Biol. Evol.">
        <title>Phylogenomic analyses indicate that early fungi evolved digesting cell walls of algal ancestors of land plants.</title>
        <authorList>
            <person name="Chang Y."/>
            <person name="Wang S."/>
            <person name="Sekimoto S."/>
            <person name="Aerts A.L."/>
            <person name="Choi C."/>
            <person name="Clum A."/>
            <person name="LaButti K.M."/>
            <person name="Lindquist E.A."/>
            <person name="Yee Ngan C."/>
            <person name="Ohm R.A."/>
            <person name="Salamov A.A."/>
            <person name="Grigoriev I.V."/>
            <person name="Spatafora J.W."/>
            <person name="Berbee M.L."/>
        </authorList>
    </citation>
    <scope>NUCLEOTIDE SEQUENCE [LARGE SCALE GENOMIC DNA]</scope>
    <source>
        <strain evidence="2 3">JEL478</strain>
    </source>
</reference>
<evidence type="ECO:0000313" key="3">
    <source>
        <dbReference type="Proteomes" id="UP000070544"/>
    </source>
</evidence>
<sequence>MRTRRGRGGRAGGEVVAGCSGRWAGEGAMGVCGVERVGRRKHGLVPTPEKSTRPSDAAGTAGVEHTLSFVSTLFVTANPPTSLPFSLFTRPSSPSRYTRTMTALTHNLSSLLSDTPPRFSLAHRPPSTDIPRARTSTSPSLSTHTGMPHSNSRSSLSALAHGLAANKHAHAQTTLLRDAPPAQSPPTSTRRPLRRSSSAVHPFTEPSLRILIPLTDANPNSGADDTNPDADAAATTGAPTTDANDEPLSPSARATARAALLRRQVAAIKREHRSLLRSSTATSSSPSSSSAPKAATAAAVGAAVGAVATGVVVVPVAVGVRGVARVAKLVTDFVTGFISIPTPTPPEPRVQCETLTWPALQRRHRQERLARLRAEGRVPPAHALAPDAQTPPWADPATTATASEDAPPTWTPPPRPPPTTTPHRPPRAPGSGSARWRDSVASMVSVVDVRGGRGVVGV</sequence>
<evidence type="ECO:0000256" key="1">
    <source>
        <dbReference type="SAM" id="MobiDB-lite"/>
    </source>
</evidence>
<protein>
    <submittedName>
        <fullName evidence="2">Uncharacterized protein</fullName>
    </submittedName>
</protein>